<reference evidence="1 2" key="1">
    <citation type="submission" date="2020-04" db="EMBL/GenBank/DDBJ databases">
        <title>Description of novel Gluconacetobacter.</title>
        <authorList>
            <person name="Sombolestani A."/>
        </authorList>
    </citation>
    <scope>NUCLEOTIDE SEQUENCE [LARGE SCALE GENOMIC DNA]</scope>
    <source>
        <strain evidence="1 2">LMG 1382</strain>
    </source>
</reference>
<protein>
    <submittedName>
        <fullName evidence="1">Uncharacterized protein</fullName>
    </submittedName>
</protein>
<dbReference type="EMBL" id="JABEQI010000007">
    <property type="protein sequence ID" value="MBB2187171.1"/>
    <property type="molecule type" value="Genomic_DNA"/>
</dbReference>
<gene>
    <name evidence="1" type="ORF">HLH32_12405</name>
</gene>
<name>A0A7W4PDT7_GLULI</name>
<evidence type="ECO:0000313" key="2">
    <source>
        <dbReference type="Proteomes" id="UP000562982"/>
    </source>
</evidence>
<dbReference type="Proteomes" id="UP000562982">
    <property type="component" value="Unassembled WGS sequence"/>
</dbReference>
<accession>A0A7W4PDT7</accession>
<proteinExistence type="predicted"/>
<dbReference type="AlphaFoldDB" id="A0A7W4PDT7"/>
<dbReference type="RefSeq" id="WP_141289216.1">
    <property type="nucleotide sequence ID" value="NZ_BJMI01000054.1"/>
</dbReference>
<dbReference type="SUPFAM" id="SSF46785">
    <property type="entry name" value="Winged helix' DNA-binding domain"/>
    <property type="match status" value="1"/>
</dbReference>
<organism evidence="1 2">
    <name type="scientific">Gluconacetobacter liquefaciens</name>
    <name type="common">Acetobacter liquefaciens</name>
    <dbReference type="NCBI Taxonomy" id="89584"/>
    <lineage>
        <taxon>Bacteria</taxon>
        <taxon>Pseudomonadati</taxon>
        <taxon>Pseudomonadota</taxon>
        <taxon>Alphaproteobacteria</taxon>
        <taxon>Acetobacterales</taxon>
        <taxon>Acetobacteraceae</taxon>
        <taxon>Gluconacetobacter</taxon>
    </lineage>
</organism>
<evidence type="ECO:0000313" key="1">
    <source>
        <dbReference type="EMBL" id="MBB2187171.1"/>
    </source>
</evidence>
<comment type="caution">
    <text evidence="1">The sequence shown here is derived from an EMBL/GenBank/DDBJ whole genome shotgun (WGS) entry which is preliminary data.</text>
</comment>
<dbReference type="OrthoDB" id="7875733at2"/>
<sequence>MTIMAECSRTHAAEDDIRTAAPLCDAPTYRADILATMPKFMDCLTFSNQALLTIHKQMQREVRYVADMRRWVLTHGALILHFSYQLDPTTPPLTATNLYREVEATGMASPNTVTNFLKEIENLGYIEPLPDRNRRNRAYRMTEFSERMFYIYLDINLGGLDLVDGARRADATRADPKILTHMHPIFARLMMIDHAAPPPPSLAPLINTTIGISILNEMTSGVGSLSNAHDDRIYISMDSGSAMAQRYGTSRANVARLLLKVQSAGNFGKDEKGQWISRTLLHDYHCWQAIKFAHTSTAFAQAQKERSQARHP</sequence>
<dbReference type="InterPro" id="IPR036390">
    <property type="entry name" value="WH_DNA-bd_sf"/>
</dbReference>